<dbReference type="PANTHER" id="PTHR10237:SF14">
    <property type="entry name" value="MYND-TYPE DOMAIN-CONTAINING PROTEIN"/>
    <property type="match status" value="1"/>
</dbReference>
<dbReference type="AlphaFoldDB" id="A0A439DKK4"/>
<evidence type="ECO:0000256" key="1">
    <source>
        <dbReference type="ARBA" id="ARBA00022723"/>
    </source>
</evidence>
<evidence type="ECO:0000256" key="4">
    <source>
        <dbReference type="PROSITE-ProRule" id="PRU00134"/>
    </source>
</evidence>
<comment type="caution">
    <text evidence="6">The sequence shown here is derived from an EMBL/GenBank/DDBJ whole genome shotgun (WGS) entry which is preliminary data.</text>
</comment>
<organism evidence="6 7">
    <name type="scientific">Xylaria grammica</name>
    <dbReference type="NCBI Taxonomy" id="363999"/>
    <lineage>
        <taxon>Eukaryota</taxon>
        <taxon>Fungi</taxon>
        <taxon>Dikarya</taxon>
        <taxon>Ascomycota</taxon>
        <taxon>Pezizomycotina</taxon>
        <taxon>Sordariomycetes</taxon>
        <taxon>Xylariomycetidae</taxon>
        <taxon>Xylariales</taxon>
        <taxon>Xylariaceae</taxon>
        <taxon>Xylaria</taxon>
    </lineage>
</organism>
<keyword evidence="2 4" id="KW-0863">Zinc-finger</keyword>
<gene>
    <name evidence="6" type="ORF">EKO27_g233</name>
</gene>
<dbReference type="Gene3D" id="6.10.140.2220">
    <property type="match status" value="1"/>
</dbReference>
<accession>A0A439DKK4</accession>
<dbReference type="PROSITE" id="PS50865">
    <property type="entry name" value="ZF_MYND_2"/>
    <property type="match status" value="1"/>
</dbReference>
<dbReference type="EMBL" id="RYZI01000002">
    <property type="protein sequence ID" value="RWA14948.1"/>
    <property type="molecule type" value="Genomic_DNA"/>
</dbReference>
<protein>
    <recommendedName>
        <fullName evidence="5">MYND-type domain-containing protein</fullName>
    </recommendedName>
</protein>
<evidence type="ECO:0000256" key="3">
    <source>
        <dbReference type="ARBA" id="ARBA00022833"/>
    </source>
</evidence>
<dbReference type="Pfam" id="PF01753">
    <property type="entry name" value="zf-MYND"/>
    <property type="match status" value="1"/>
</dbReference>
<dbReference type="InterPro" id="IPR024119">
    <property type="entry name" value="TF_DEAF-1"/>
</dbReference>
<keyword evidence="7" id="KW-1185">Reference proteome</keyword>
<feature type="domain" description="MYND-type" evidence="5">
    <location>
        <begin position="1170"/>
        <end position="1212"/>
    </location>
</feature>
<keyword evidence="3" id="KW-0862">Zinc</keyword>
<dbReference type="SUPFAM" id="SSF144232">
    <property type="entry name" value="HIT/MYND zinc finger-like"/>
    <property type="match status" value="1"/>
</dbReference>
<dbReference type="PROSITE" id="PS01360">
    <property type="entry name" value="ZF_MYND_1"/>
    <property type="match status" value="1"/>
</dbReference>
<evidence type="ECO:0000313" key="7">
    <source>
        <dbReference type="Proteomes" id="UP000286045"/>
    </source>
</evidence>
<evidence type="ECO:0000259" key="5">
    <source>
        <dbReference type="PROSITE" id="PS50865"/>
    </source>
</evidence>
<evidence type="ECO:0000256" key="2">
    <source>
        <dbReference type="ARBA" id="ARBA00022771"/>
    </source>
</evidence>
<dbReference type="Pfam" id="PF14737">
    <property type="entry name" value="DUF4470"/>
    <property type="match status" value="1"/>
</dbReference>
<proteinExistence type="predicted"/>
<dbReference type="Proteomes" id="UP000286045">
    <property type="component" value="Unassembled WGS sequence"/>
</dbReference>
<dbReference type="InterPro" id="IPR027974">
    <property type="entry name" value="DUF4470"/>
</dbReference>
<dbReference type="GO" id="GO:0008270">
    <property type="term" value="F:zinc ion binding"/>
    <property type="evidence" value="ECO:0007669"/>
    <property type="project" value="UniProtKB-KW"/>
</dbReference>
<reference evidence="6 7" key="1">
    <citation type="submission" date="2018-12" db="EMBL/GenBank/DDBJ databases">
        <title>Draft genome sequence of Xylaria grammica IHI A82.</title>
        <authorList>
            <person name="Buettner E."/>
            <person name="Kellner H."/>
        </authorList>
    </citation>
    <scope>NUCLEOTIDE SEQUENCE [LARGE SCALE GENOMIC DNA]</scope>
    <source>
        <strain evidence="6 7">IHI A82</strain>
    </source>
</reference>
<evidence type="ECO:0000313" key="6">
    <source>
        <dbReference type="EMBL" id="RWA14948.1"/>
    </source>
</evidence>
<dbReference type="InterPro" id="IPR002893">
    <property type="entry name" value="Znf_MYND"/>
</dbReference>
<name>A0A439DKK4_9PEZI</name>
<keyword evidence="1" id="KW-0479">Metal-binding</keyword>
<sequence>MLTPAKININSFFYPIGITPAVSLTQSIPPNEAADVLLLGCGDVRNILFTRHIDDRKMDITCCDTQKGVIARNILLLSLAIDDEENRNYGRLWDVYYHIYIDQTVLDLIRSQANKLYALSATMGTWQQSKYGSRLSFCDSTTLLTARKVWSFYGTEKSDVVMKRQMASALERANYVRGHFGSNEWIYAAGFRSTIPAEYELLQGMSTLHENYWKYGRNDSSADARASANHPNPTFLVGEEKVNIYYNIDPLFGFHLATAYMPTPTDDPEFGKLGKLPQLERLVAVARQEFSQWMVSYRRYLSDTTIRFFIGDPVALAYTLHHKRVTTTNTAHWYRDRYSLQQLVLDALDYTSDTAPLDFDVIDTGNLCDYLGSLTLLTATSPLLRNRSSSVLFTEAVSKYGETYHEMLHNKLCGHVPTLTTLLSLFPVEYWTNTSSISLGDDNILKVSLDAESNNGTKNAQRQQILLRTCWKRPLYMVPSLGSSFESTSIKFDASQLARALYQVYVHMFQNEDYAQVFKSPDLAASGSLSLEWYHRASFAAFLRLVQSKVVVCDWDAAMRDLLTLIENKPNTPANVDRIHEFYTYLHILGIYSVDAFKSWYSREECLARSLQRLTPTRENWGDLRDWENVPPVVCVTLKIPREKLKVFTTIDGLKIETPVVYCVIKGSRSETSPTEHMFNACQLAFGDISTEGKRHTQSFRVLVAEDDAGWNGSSPLISAFYLPASLLLQPGETRVSFRIWGMVETAPNLGIGMDMKIYETTLGNADGVYITQHAPHQTRFPVAVSATPTIPPNSATAGASVTLSAGVDKETGHIVTFNGRLDITSNRLKRALNRGCNVSTSAVSPSGIAIRLGQTTPFILSFPVFILAGKRKLVVARRSCWVEAVVQVADGWEWMKYPLYMYPIHHREGKLINWNMPYLNLLKCPVIDTAQDKDLQHLIMCHLANSLSAREFVLEEQDALRLSAGERIRVLFKKSINLMFSHFHGSEIQKNHVLGLRNAGIGVPQMLTLVNNLRINLTDRTLLLDCAVVPLFTEEICGFEDFSRRLKYNPYITWVEVDDEELQLWRRTLPAYVERCRTWTHHPDCAYMRTGRIPLTIANNEPFLCKCGNGQFSPGFKIDIPDWEEVKKYAVRAAISPAFWAPFFDEVFNPDESRPNVTNAGGVSPTRECASCGRTRREDGGQLLNCGRCMKVKYCSRGCQRADWKLHKADCK</sequence>
<dbReference type="STRING" id="363999.A0A439DKK4"/>
<dbReference type="PANTHER" id="PTHR10237">
    <property type="entry name" value="DEFORMED EPIDERMAL AUTOREGULATORY FACTOR 1 HOMOLOG SUPPRESSIN"/>
    <property type="match status" value="1"/>
</dbReference>
<dbReference type="GO" id="GO:0005634">
    <property type="term" value="C:nucleus"/>
    <property type="evidence" value="ECO:0007669"/>
    <property type="project" value="TreeGrafter"/>
</dbReference>
<dbReference type="GO" id="GO:0000981">
    <property type="term" value="F:DNA-binding transcription factor activity, RNA polymerase II-specific"/>
    <property type="evidence" value="ECO:0007669"/>
    <property type="project" value="TreeGrafter"/>
</dbReference>